<evidence type="ECO:0000313" key="2">
    <source>
        <dbReference type="WBParaSite" id="MCU_007083-RA"/>
    </source>
</evidence>
<proteinExistence type="predicted"/>
<dbReference type="AlphaFoldDB" id="A0A5K3FBU0"/>
<sequence>MSSLIDLFSYVLERTIQGEVWGTGGRIEELHSPERRRPNVPEKHHQTRRSTHGAHNEADQSRRRSQRPKRSPCHSFCKQGADGECCQLLGVRRSAILHHSCSPERRGLIPKVLPHGTRG</sequence>
<feature type="compositionally biased region" description="Basic and acidic residues" evidence="1">
    <location>
        <begin position="26"/>
        <end position="44"/>
    </location>
</feature>
<reference evidence="2" key="1">
    <citation type="submission" date="2019-11" db="UniProtKB">
        <authorList>
            <consortium name="WormBaseParasite"/>
        </authorList>
    </citation>
    <scope>IDENTIFICATION</scope>
</reference>
<protein>
    <submittedName>
        <fullName evidence="2">Uncharacterized protein</fullName>
    </submittedName>
</protein>
<feature type="region of interest" description="Disordered" evidence="1">
    <location>
        <begin position="23"/>
        <end position="80"/>
    </location>
</feature>
<feature type="compositionally biased region" description="Basic residues" evidence="1">
    <location>
        <begin position="63"/>
        <end position="72"/>
    </location>
</feature>
<organism evidence="2">
    <name type="scientific">Mesocestoides corti</name>
    <name type="common">Flatworm</name>
    <dbReference type="NCBI Taxonomy" id="53468"/>
    <lineage>
        <taxon>Eukaryota</taxon>
        <taxon>Metazoa</taxon>
        <taxon>Spiralia</taxon>
        <taxon>Lophotrochozoa</taxon>
        <taxon>Platyhelminthes</taxon>
        <taxon>Cestoda</taxon>
        <taxon>Eucestoda</taxon>
        <taxon>Cyclophyllidea</taxon>
        <taxon>Mesocestoididae</taxon>
        <taxon>Mesocestoides</taxon>
    </lineage>
</organism>
<dbReference type="WBParaSite" id="MCU_007083-RA">
    <property type="protein sequence ID" value="MCU_007083-RA"/>
    <property type="gene ID" value="MCU_007083"/>
</dbReference>
<accession>A0A5K3FBU0</accession>
<evidence type="ECO:0000256" key="1">
    <source>
        <dbReference type="SAM" id="MobiDB-lite"/>
    </source>
</evidence>
<name>A0A5K3FBU0_MESCO</name>